<feature type="signal peptide" evidence="1">
    <location>
        <begin position="1"/>
        <end position="16"/>
    </location>
</feature>
<evidence type="ECO:0000313" key="2">
    <source>
        <dbReference type="EMBL" id="QQP52885.1"/>
    </source>
</evidence>
<dbReference type="Proteomes" id="UP000595437">
    <property type="component" value="Chromosome 3"/>
</dbReference>
<name>A0A7T8KBL3_CALRO</name>
<protein>
    <submittedName>
        <fullName evidence="2">Uncharacterized protein</fullName>
    </submittedName>
</protein>
<dbReference type="AlphaFoldDB" id="A0A7T8KBL3"/>
<keyword evidence="3" id="KW-1185">Reference proteome</keyword>
<feature type="chain" id="PRO_5031327032" evidence="1">
    <location>
        <begin position="17"/>
        <end position="133"/>
    </location>
</feature>
<dbReference type="EMBL" id="CP045892">
    <property type="protein sequence ID" value="QQP52885.1"/>
    <property type="molecule type" value="Genomic_DNA"/>
</dbReference>
<sequence length="133" mass="15542">MFRLPLIMLAIRIITSRPCSFFREQRGDFDTHDITHGVNTEAFKPEDLKNAFNLVTHRERREVIDRLTKSIFAGIIVKFLDAVEYFSAPEILEEDKILIGRLLVHFMQVVQFNTHMIECVYSNRLIASDAETR</sequence>
<evidence type="ECO:0000313" key="3">
    <source>
        <dbReference type="Proteomes" id="UP000595437"/>
    </source>
</evidence>
<evidence type="ECO:0000256" key="1">
    <source>
        <dbReference type="SAM" id="SignalP"/>
    </source>
</evidence>
<organism evidence="2 3">
    <name type="scientific">Caligus rogercresseyi</name>
    <name type="common">Sea louse</name>
    <dbReference type="NCBI Taxonomy" id="217165"/>
    <lineage>
        <taxon>Eukaryota</taxon>
        <taxon>Metazoa</taxon>
        <taxon>Ecdysozoa</taxon>
        <taxon>Arthropoda</taxon>
        <taxon>Crustacea</taxon>
        <taxon>Multicrustacea</taxon>
        <taxon>Hexanauplia</taxon>
        <taxon>Copepoda</taxon>
        <taxon>Siphonostomatoida</taxon>
        <taxon>Caligidae</taxon>
        <taxon>Caligus</taxon>
    </lineage>
</organism>
<dbReference type="OrthoDB" id="6342332at2759"/>
<proteinExistence type="predicted"/>
<gene>
    <name evidence="2" type="ORF">FKW44_005167</name>
</gene>
<accession>A0A7T8KBL3</accession>
<keyword evidence="1" id="KW-0732">Signal</keyword>
<reference evidence="3" key="1">
    <citation type="submission" date="2021-01" db="EMBL/GenBank/DDBJ databases">
        <title>Caligus Genome Assembly.</title>
        <authorList>
            <person name="Gallardo-Escarate C."/>
        </authorList>
    </citation>
    <scope>NUCLEOTIDE SEQUENCE [LARGE SCALE GENOMIC DNA]</scope>
</reference>